<proteinExistence type="predicted"/>
<evidence type="ECO:0000259" key="5">
    <source>
        <dbReference type="PROSITE" id="PS51007"/>
    </source>
</evidence>
<evidence type="ECO:0000313" key="6">
    <source>
        <dbReference type="EMBL" id="MCQ8895451.1"/>
    </source>
</evidence>
<keyword evidence="4" id="KW-0732">Signal</keyword>
<reference evidence="6 7" key="1">
    <citation type="submission" date="2022-07" db="EMBL/GenBank/DDBJ databases">
        <authorList>
            <person name="Xamxidin M."/>
            <person name="Wu M."/>
        </authorList>
    </citation>
    <scope>NUCLEOTIDE SEQUENCE [LARGE SCALE GENOMIC DNA]</scope>
    <source>
        <strain evidence="6 7">NBRC 111650</strain>
    </source>
</reference>
<keyword evidence="3" id="KW-0349">Heme</keyword>
<name>A0ABT1WD60_9BURK</name>
<keyword evidence="2 3" id="KW-0408">Iron</keyword>
<dbReference type="EMBL" id="JANIGO010000001">
    <property type="protein sequence ID" value="MCQ8895451.1"/>
    <property type="molecule type" value="Genomic_DNA"/>
</dbReference>
<evidence type="ECO:0000256" key="1">
    <source>
        <dbReference type="ARBA" id="ARBA00022723"/>
    </source>
</evidence>
<keyword evidence="1 3" id="KW-0479">Metal-binding</keyword>
<organism evidence="6 7">
    <name type="scientific">Limnobacter humi</name>
    <dbReference type="NCBI Taxonomy" id="1778671"/>
    <lineage>
        <taxon>Bacteria</taxon>
        <taxon>Pseudomonadati</taxon>
        <taxon>Pseudomonadota</taxon>
        <taxon>Betaproteobacteria</taxon>
        <taxon>Burkholderiales</taxon>
        <taxon>Burkholderiaceae</taxon>
        <taxon>Limnobacter</taxon>
    </lineage>
</organism>
<dbReference type="InterPro" id="IPR009056">
    <property type="entry name" value="Cyt_c-like_dom"/>
</dbReference>
<sequence>MFAQPITNRMRCLHVAVLLALSATAAQAQPLFANLYKQQYGYSPACTACHRDGGGSPLNNFGKQFKDAGESLAAFTKIGDLDADGDGFKNVVEAMAKANPGVKESTPNNKGAWLDISSLIPKEVQEQFPDVKEYLPRDAFLTPQDIERAKGMGATLSQKDDNTIYIPLKDKRPAGAALIFPAEYQGKAFFLMLVTDRQLTITSVQPINTRQVKEAANPALYGAFKGMALDKLTAGSGQDLKAAVANAVKKAGTLVFVRLKTA</sequence>
<dbReference type="PROSITE" id="PS51007">
    <property type="entry name" value="CYTC"/>
    <property type="match status" value="1"/>
</dbReference>
<comment type="caution">
    <text evidence="6">The sequence shown here is derived from an EMBL/GenBank/DDBJ whole genome shotgun (WGS) entry which is preliminary data.</text>
</comment>
<dbReference type="Proteomes" id="UP001204142">
    <property type="component" value="Unassembled WGS sequence"/>
</dbReference>
<protein>
    <recommendedName>
        <fullName evidence="5">Cytochrome c domain-containing protein</fullName>
    </recommendedName>
</protein>
<evidence type="ECO:0000256" key="4">
    <source>
        <dbReference type="SAM" id="SignalP"/>
    </source>
</evidence>
<accession>A0ABT1WD60</accession>
<feature type="chain" id="PRO_5045326921" description="Cytochrome c domain-containing protein" evidence="4">
    <location>
        <begin position="29"/>
        <end position="262"/>
    </location>
</feature>
<feature type="signal peptide" evidence="4">
    <location>
        <begin position="1"/>
        <end position="28"/>
    </location>
</feature>
<feature type="domain" description="Cytochrome c" evidence="5">
    <location>
        <begin position="23"/>
        <end position="139"/>
    </location>
</feature>
<evidence type="ECO:0000256" key="2">
    <source>
        <dbReference type="ARBA" id="ARBA00023004"/>
    </source>
</evidence>
<keyword evidence="7" id="KW-1185">Reference proteome</keyword>
<evidence type="ECO:0000256" key="3">
    <source>
        <dbReference type="PROSITE-ProRule" id="PRU00433"/>
    </source>
</evidence>
<dbReference type="RefSeq" id="WP_256763130.1">
    <property type="nucleotide sequence ID" value="NZ_JANIGO010000001.1"/>
</dbReference>
<evidence type="ECO:0000313" key="7">
    <source>
        <dbReference type="Proteomes" id="UP001204142"/>
    </source>
</evidence>
<gene>
    <name evidence="6" type="ORF">NQT62_03230</name>
</gene>